<organism evidence="1 2">
    <name type="scientific">Aureococcus anophagefferens</name>
    <name type="common">Harmful bloom alga</name>
    <dbReference type="NCBI Taxonomy" id="44056"/>
    <lineage>
        <taxon>Eukaryota</taxon>
        <taxon>Sar</taxon>
        <taxon>Stramenopiles</taxon>
        <taxon>Ochrophyta</taxon>
        <taxon>Pelagophyceae</taxon>
        <taxon>Pelagomonadales</taxon>
        <taxon>Pelagomonadaceae</taxon>
        <taxon>Aureococcus</taxon>
    </lineage>
</organism>
<dbReference type="NCBIfam" id="TIGR01216">
    <property type="entry name" value="ATP_synt_epsi"/>
    <property type="match status" value="1"/>
</dbReference>
<geneLocation type="chloroplast" evidence="1"/>
<dbReference type="InterPro" id="IPR020546">
    <property type="entry name" value="ATP_synth_F1_dsu/esu_N"/>
</dbReference>
<sequence length="139" mass="14990">MSLNVRIITPEKVFLTSETEQVVLPSITGGLGILAGHAPLVTILEAGVLRYKNNGSWTPTVLYGGFAEVENNQVTVLVNGAEEVASSSSIEEVEKALVDATANLEKVKETISEDRKLKPEILKVQIAKARFEAVKMLKG</sequence>
<keyword evidence="1" id="KW-0150">Chloroplast</keyword>
<dbReference type="SUPFAM" id="SSF51344">
    <property type="entry name" value="Epsilon subunit of F1F0-ATP synthase N-terminal domain"/>
    <property type="match status" value="1"/>
</dbReference>
<evidence type="ECO:0000313" key="2">
    <source>
        <dbReference type="Proteomes" id="UP001363151"/>
    </source>
</evidence>
<dbReference type="GO" id="GO:0046933">
    <property type="term" value="F:proton-transporting ATP synthase activity, rotational mechanism"/>
    <property type="evidence" value="ECO:0007669"/>
    <property type="project" value="UniProtKB-UniRule"/>
</dbReference>
<dbReference type="EMBL" id="JBBJCI010000100">
    <property type="protein sequence ID" value="KAK7248426.1"/>
    <property type="molecule type" value="Genomic_DNA"/>
</dbReference>
<protein>
    <submittedName>
        <fullName evidence="1">ATP synthase epsilon chain</fullName>
    </submittedName>
</protein>
<proteinExistence type="inferred from homology"/>
<evidence type="ECO:0000313" key="1">
    <source>
        <dbReference type="EMBL" id="KAK7248426.1"/>
    </source>
</evidence>
<gene>
    <name evidence="1" type="ORF">SO694_cp00096</name>
</gene>
<dbReference type="GO" id="GO:0045259">
    <property type="term" value="C:proton-transporting ATP synthase complex"/>
    <property type="evidence" value="ECO:0007669"/>
    <property type="project" value="UniProtKB-KW"/>
</dbReference>
<keyword evidence="2" id="KW-1185">Reference proteome</keyword>
<dbReference type="InterPro" id="IPR001469">
    <property type="entry name" value="ATP_synth_F1_dsu/esu"/>
</dbReference>
<dbReference type="Pfam" id="PF02823">
    <property type="entry name" value="ATP-synt_DE_N"/>
    <property type="match status" value="1"/>
</dbReference>
<dbReference type="Gene3D" id="2.60.15.10">
    <property type="entry name" value="F0F1 ATP synthase delta/epsilon subunit, N-terminal"/>
    <property type="match status" value="1"/>
</dbReference>
<dbReference type="GO" id="GO:0009535">
    <property type="term" value="C:chloroplast thylakoid membrane"/>
    <property type="evidence" value="ECO:0007669"/>
    <property type="project" value="UniProtKB-SubCell"/>
</dbReference>
<accession>A0ABR1G529</accession>
<keyword evidence="1" id="KW-0934">Plastid</keyword>
<name>A0ABR1G529_AURAN</name>
<dbReference type="Proteomes" id="UP001363151">
    <property type="component" value="Unassembled WGS sequence"/>
</dbReference>
<dbReference type="KEGG" id="aaf:AuanCp098"/>
<dbReference type="InterPro" id="IPR036771">
    <property type="entry name" value="ATPsynth_dsu/esu_N"/>
</dbReference>
<dbReference type="PANTHER" id="PTHR13822">
    <property type="entry name" value="ATP SYNTHASE DELTA/EPSILON CHAIN"/>
    <property type="match status" value="1"/>
</dbReference>
<comment type="caution">
    <text evidence="1">The sequence shown here is derived from an EMBL/GenBank/DDBJ whole genome shotgun (WGS) entry which is preliminary data.</text>
</comment>
<dbReference type="CDD" id="cd12152">
    <property type="entry name" value="F1-ATPase_delta"/>
    <property type="match status" value="1"/>
</dbReference>
<dbReference type="PANTHER" id="PTHR13822:SF10">
    <property type="entry name" value="ATP SYNTHASE EPSILON CHAIN, CHLOROPLASTIC"/>
    <property type="match status" value="1"/>
</dbReference>
<reference evidence="1 2" key="1">
    <citation type="submission" date="2024-03" db="EMBL/GenBank/DDBJ databases">
        <title>Aureococcus anophagefferens CCMP1851 and Kratosvirus quantuckense: Draft genome of a second virus-susceptible host strain in the model system.</title>
        <authorList>
            <person name="Chase E."/>
            <person name="Truchon A.R."/>
            <person name="Schepens W."/>
            <person name="Wilhelm S.W."/>
        </authorList>
    </citation>
    <scope>NUCLEOTIDE SEQUENCE [LARGE SCALE GENOMIC DNA]</scope>
    <source>
        <strain evidence="1 2">CCMP1851</strain>
    </source>
</reference>
<dbReference type="GO" id="GO:0005524">
    <property type="term" value="F:ATP binding"/>
    <property type="evidence" value="ECO:0007669"/>
    <property type="project" value="UniProtKB-UniRule"/>
</dbReference>
<dbReference type="HAMAP" id="MF_00530">
    <property type="entry name" value="ATP_synth_epsil_bac"/>
    <property type="match status" value="1"/>
</dbReference>